<evidence type="ECO:0000313" key="3">
    <source>
        <dbReference type="Proteomes" id="UP000257109"/>
    </source>
</evidence>
<feature type="region of interest" description="Disordered" evidence="1">
    <location>
        <begin position="55"/>
        <end position="89"/>
    </location>
</feature>
<name>A0A371FCR1_MUCPR</name>
<feature type="compositionally biased region" description="Basic and acidic residues" evidence="1">
    <location>
        <begin position="66"/>
        <end position="79"/>
    </location>
</feature>
<feature type="non-terminal residue" evidence="2">
    <location>
        <position position="1"/>
    </location>
</feature>
<organism evidence="2 3">
    <name type="scientific">Mucuna pruriens</name>
    <name type="common">Velvet bean</name>
    <name type="synonym">Dolichos pruriens</name>
    <dbReference type="NCBI Taxonomy" id="157652"/>
    <lineage>
        <taxon>Eukaryota</taxon>
        <taxon>Viridiplantae</taxon>
        <taxon>Streptophyta</taxon>
        <taxon>Embryophyta</taxon>
        <taxon>Tracheophyta</taxon>
        <taxon>Spermatophyta</taxon>
        <taxon>Magnoliopsida</taxon>
        <taxon>eudicotyledons</taxon>
        <taxon>Gunneridae</taxon>
        <taxon>Pentapetalae</taxon>
        <taxon>rosids</taxon>
        <taxon>fabids</taxon>
        <taxon>Fabales</taxon>
        <taxon>Fabaceae</taxon>
        <taxon>Papilionoideae</taxon>
        <taxon>50 kb inversion clade</taxon>
        <taxon>NPAAA clade</taxon>
        <taxon>indigoferoid/millettioid clade</taxon>
        <taxon>Phaseoleae</taxon>
        <taxon>Mucuna</taxon>
    </lineage>
</organism>
<dbReference type="Proteomes" id="UP000257109">
    <property type="component" value="Unassembled WGS sequence"/>
</dbReference>
<sequence>MDRGSRASEMVDLIDLEQERLDDVVSDELESRVPKMMHHVLLPSREEIVHHDHAVPSRNQPIHQVRPHEPRATRHHDPEPLPLNPQRHLPHRVHRRCTVLVRRKLGLALEVRDREGLVLNT</sequence>
<dbReference type="EMBL" id="QJKJ01009630">
    <property type="protein sequence ID" value="RDX76085.1"/>
    <property type="molecule type" value="Genomic_DNA"/>
</dbReference>
<proteinExistence type="predicted"/>
<dbReference type="AlphaFoldDB" id="A0A371FCR1"/>
<accession>A0A371FCR1</accession>
<gene>
    <name evidence="2" type="ORF">CR513_43964</name>
</gene>
<keyword evidence="3" id="KW-1185">Reference proteome</keyword>
<evidence type="ECO:0000256" key="1">
    <source>
        <dbReference type="SAM" id="MobiDB-lite"/>
    </source>
</evidence>
<reference evidence="2" key="1">
    <citation type="submission" date="2018-05" db="EMBL/GenBank/DDBJ databases">
        <title>Draft genome of Mucuna pruriens seed.</title>
        <authorList>
            <person name="Nnadi N.E."/>
            <person name="Vos R."/>
            <person name="Hasami M.H."/>
            <person name="Devisetty U.K."/>
            <person name="Aguiy J.C."/>
        </authorList>
    </citation>
    <scope>NUCLEOTIDE SEQUENCE [LARGE SCALE GENOMIC DNA]</scope>
    <source>
        <strain evidence="2">JCA_2017</strain>
    </source>
</reference>
<dbReference type="OrthoDB" id="1938350at2759"/>
<comment type="caution">
    <text evidence="2">The sequence shown here is derived from an EMBL/GenBank/DDBJ whole genome shotgun (WGS) entry which is preliminary data.</text>
</comment>
<evidence type="ECO:0000313" key="2">
    <source>
        <dbReference type="EMBL" id="RDX76085.1"/>
    </source>
</evidence>
<protein>
    <submittedName>
        <fullName evidence="2">Uncharacterized protein</fullName>
    </submittedName>
</protein>